<keyword evidence="1" id="KW-0479">Metal-binding</keyword>
<dbReference type="SUPFAM" id="SSF57667">
    <property type="entry name" value="beta-beta-alpha zinc fingers"/>
    <property type="match status" value="1"/>
</dbReference>
<evidence type="ECO:0000256" key="3">
    <source>
        <dbReference type="ARBA" id="ARBA00022771"/>
    </source>
</evidence>
<feature type="region of interest" description="Disordered" evidence="6">
    <location>
        <begin position="1"/>
        <end position="28"/>
    </location>
</feature>
<dbReference type="FunFam" id="3.30.160.60:FF:000072">
    <property type="entry name" value="zinc finger protein 143 isoform X1"/>
    <property type="match status" value="1"/>
</dbReference>
<feature type="compositionally biased region" description="Polar residues" evidence="6">
    <location>
        <begin position="261"/>
        <end position="278"/>
    </location>
</feature>
<dbReference type="GO" id="GO:0008270">
    <property type="term" value="F:zinc ion binding"/>
    <property type="evidence" value="ECO:0007669"/>
    <property type="project" value="UniProtKB-KW"/>
</dbReference>
<organism evidence="8 9">
    <name type="scientific">Cerrena zonata</name>
    <dbReference type="NCBI Taxonomy" id="2478898"/>
    <lineage>
        <taxon>Eukaryota</taxon>
        <taxon>Fungi</taxon>
        <taxon>Dikarya</taxon>
        <taxon>Basidiomycota</taxon>
        <taxon>Agaricomycotina</taxon>
        <taxon>Agaricomycetes</taxon>
        <taxon>Polyporales</taxon>
        <taxon>Cerrenaceae</taxon>
        <taxon>Cerrena</taxon>
    </lineage>
</organism>
<dbReference type="PROSITE" id="PS50157">
    <property type="entry name" value="ZINC_FINGER_C2H2_2"/>
    <property type="match status" value="2"/>
</dbReference>
<feature type="domain" description="C2H2-type" evidence="7">
    <location>
        <begin position="46"/>
        <end position="73"/>
    </location>
</feature>
<dbReference type="SMART" id="SM00355">
    <property type="entry name" value="ZnF_C2H2"/>
    <property type="match status" value="2"/>
</dbReference>
<dbReference type="Proteomes" id="UP001385951">
    <property type="component" value="Unassembled WGS sequence"/>
</dbReference>
<dbReference type="InterPro" id="IPR036236">
    <property type="entry name" value="Znf_C2H2_sf"/>
</dbReference>
<keyword evidence="3 5" id="KW-0863">Zinc-finger</keyword>
<dbReference type="PANTHER" id="PTHR14003">
    <property type="entry name" value="TRANSCRIPTIONAL REPRESSOR PROTEIN YY"/>
    <property type="match status" value="1"/>
</dbReference>
<dbReference type="EMBL" id="JASBNA010000038">
    <property type="protein sequence ID" value="KAK7681940.1"/>
    <property type="molecule type" value="Genomic_DNA"/>
</dbReference>
<dbReference type="Gene3D" id="3.30.160.60">
    <property type="entry name" value="Classic Zinc Finger"/>
    <property type="match status" value="2"/>
</dbReference>
<gene>
    <name evidence="8" type="ORF">QCA50_014902</name>
</gene>
<dbReference type="AlphaFoldDB" id="A0AAW0FYS7"/>
<name>A0AAW0FYS7_9APHY</name>
<feature type="compositionally biased region" description="Polar residues" evidence="6">
    <location>
        <begin position="332"/>
        <end position="353"/>
    </location>
</feature>
<evidence type="ECO:0000256" key="4">
    <source>
        <dbReference type="ARBA" id="ARBA00022833"/>
    </source>
</evidence>
<evidence type="ECO:0000256" key="2">
    <source>
        <dbReference type="ARBA" id="ARBA00022737"/>
    </source>
</evidence>
<dbReference type="GO" id="GO:0031519">
    <property type="term" value="C:PcG protein complex"/>
    <property type="evidence" value="ECO:0007669"/>
    <property type="project" value="TreeGrafter"/>
</dbReference>
<dbReference type="GO" id="GO:0005667">
    <property type="term" value="C:transcription regulator complex"/>
    <property type="evidence" value="ECO:0007669"/>
    <property type="project" value="TreeGrafter"/>
</dbReference>
<proteinExistence type="predicted"/>
<dbReference type="PANTHER" id="PTHR14003:SF19">
    <property type="entry name" value="YY2 TRANSCRIPTION FACTOR"/>
    <property type="match status" value="1"/>
</dbReference>
<keyword evidence="4" id="KW-0862">Zinc</keyword>
<dbReference type="InterPro" id="IPR013087">
    <property type="entry name" value="Znf_C2H2_type"/>
</dbReference>
<dbReference type="PROSITE" id="PS00028">
    <property type="entry name" value="ZINC_FINGER_C2H2_1"/>
    <property type="match status" value="2"/>
</dbReference>
<protein>
    <recommendedName>
        <fullName evidence="7">C2H2-type domain-containing protein</fullName>
    </recommendedName>
</protein>
<feature type="compositionally biased region" description="Low complexity" evidence="6">
    <location>
        <begin position="1"/>
        <end position="14"/>
    </location>
</feature>
<keyword evidence="9" id="KW-1185">Reference proteome</keyword>
<feature type="compositionally biased region" description="Pro residues" evidence="6">
    <location>
        <begin position="146"/>
        <end position="155"/>
    </location>
</feature>
<feature type="domain" description="C2H2-type" evidence="7">
    <location>
        <begin position="74"/>
        <end position="103"/>
    </location>
</feature>
<feature type="compositionally biased region" description="Polar residues" evidence="6">
    <location>
        <begin position="292"/>
        <end position="316"/>
    </location>
</feature>
<keyword evidence="2" id="KW-0677">Repeat</keyword>
<evidence type="ECO:0000256" key="5">
    <source>
        <dbReference type="PROSITE-ProRule" id="PRU00042"/>
    </source>
</evidence>
<evidence type="ECO:0000256" key="1">
    <source>
        <dbReference type="ARBA" id="ARBA00022723"/>
    </source>
</evidence>
<dbReference type="GO" id="GO:0000785">
    <property type="term" value="C:chromatin"/>
    <property type="evidence" value="ECO:0007669"/>
    <property type="project" value="TreeGrafter"/>
</dbReference>
<feature type="region of interest" description="Disordered" evidence="6">
    <location>
        <begin position="242"/>
        <end position="363"/>
    </location>
</feature>
<feature type="region of interest" description="Disordered" evidence="6">
    <location>
        <begin position="97"/>
        <end position="155"/>
    </location>
</feature>
<comment type="caution">
    <text evidence="8">The sequence shown here is derived from an EMBL/GenBank/DDBJ whole genome shotgun (WGS) entry which is preliminary data.</text>
</comment>
<evidence type="ECO:0000313" key="9">
    <source>
        <dbReference type="Proteomes" id="UP001385951"/>
    </source>
</evidence>
<evidence type="ECO:0000313" key="8">
    <source>
        <dbReference type="EMBL" id="KAK7681940.1"/>
    </source>
</evidence>
<evidence type="ECO:0000256" key="6">
    <source>
        <dbReference type="SAM" id="MobiDB-lite"/>
    </source>
</evidence>
<accession>A0AAW0FYS7</accession>
<evidence type="ECO:0000259" key="7">
    <source>
        <dbReference type="PROSITE" id="PS50157"/>
    </source>
</evidence>
<sequence length="430" mass="46112">MSSPRSPISPMSSPNDDRNSVGLPSVVSSPSMNALQLTGSGKPKKFACQQCGRAFSTSGHLARHIRIHTGERNHKCPFPGCETRCSRQDNLQQHYRIHLSPGSRRSAARDAAGRRRRRGSSAASNSSLEMAMHSPGAGNDQLIPKLEPPNTPPPLELGRPRDRFHLPHPQVVDRHPFSDQVYYHHGAYAPSRRGAYGFADSEVSLSPLPSLGMNSSGVDDVSVSQRIPSIYAAGGHSHLHGSGAYGLHTNPLDAHNHPHTSHTPQSLFSSSCSRSEGSQILGYPQPGLHSPPLSSDSGLSTPEFPTTPHSATSSLLSEGEVMRRGTVDYLPSSFSGDGSTSGHNESSIANGFSTPGPYGASQSRPADVALISTSSMVEHHRSTRTVDAVYGSPSCRPLTQVTPYSRKNQEFEDSFYDTFSAGSGPFPNLY</sequence>
<dbReference type="Pfam" id="PF00096">
    <property type="entry name" value="zf-C2H2"/>
    <property type="match status" value="2"/>
</dbReference>
<dbReference type="GO" id="GO:0000978">
    <property type="term" value="F:RNA polymerase II cis-regulatory region sequence-specific DNA binding"/>
    <property type="evidence" value="ECO:0007669"/>
    <property type="project" value="TreeGrafter"/>
</dbReference>
<reference evidence="8 9" key="1">
    <citation type="submission" date="2022-09" db="EMBL/GenBank/DDBJ databases">
        <authorList>
            <person name="Palmer J.M."/>
        </authorList>
    </citation>
    <scope>NUCLEOTIDE SEQUENCE [LARGE SCALE GENOMIC DNA]</scope>
    <source>
        <strain evidence="8 9">DSM 7382</strain>
    </source>
</reference>
<dbReference type="GO" id="GO:0000981">
    <property type="term" value="F:DNA-binding transcription factor activity, RNA polymerase II-specific"/>
    <property type="evidence" value="ECO:0007669"/>
    <property type="project" value="UniProtKB-ARBA"/>
</dbReference>